<evidence type="ECO:0000256" key="1">
    <source>
        <dbReference type="SAM" id="MobiDB-lite"/>
    </source>
</evidence>
<gene>
    <name evidence="2" type="ORF">SDC9_197465</name>
</gene>
<dbReference type="EMBL" id="VSSQ01113462">
    <property type="protein sequence ID" value="MPN49842.1"/>
    <property type="molecule type" value="Genomic_DNA"/>
</dbReference>
<comment type="caution">
    <text evidence="2">The sequence shown here is derived from an EMBL/GenBank/DDBJ whole genome shotgun (WGS) entry which is preliminary data.</text>
</comment>
<reference evidence="2" key="1">
    <citation type="submission" date="2019-08" db="EMBL/GenBank/DDBJ databases">
        <authorList>
            <person name="Kucharzyk K."/>
            <person name="Murdoch R.W."/>
            <person name="Higgins S."/>
            <person name="Loffler F."/>
        </authorList>
    </citation>
    <scope>NUCLEOTIDE SEQUENCE</scope>
</reference>
<proteinExistence type="predicted"/>
<organism evidence="2">
    <name type="scientific">bioreactor metagenome</name>
    <dbReference type="NCBI Taxonomy" id="1076179"/>
    <lineage>
        <taxon>unclassified sequences</taxon>
        <taxon>metagenomes</taxon>
        <taxon>ecological metagenomes</taxon>
    </lineage>
</organism>
<protein>
    <submittedName>
        <fullName evidence="2">Uncharacterized protein</fullName>
    </submittedName>
</protein>
<name>A0A645IG75_9ZZZZ</name>
<feature type="region of interest" description="Disordered" evidence="1">
    <location>
        <begin position="1"/>
        <end position="27"/>
    </location>
</feature>
<dbReference type="AlphaFoldDB" id="A0A645IG75"/>
<accession>A0A645IG75</accession>
<evidence type="ECO:0000313" key="2">
    <source>
        <dbReference type="EMBL" id="MPN49842.1"/>
    </source>
</evidence>
<sequence length="164" mass="17695">MLTVKKDMPHTLSSYLGGTEPSKPAGNPLLCPAARAETQSSQWNSTYSYTILAHNDFGQKQQAYLEYNGAKTRNRVARLGSMFGGNTALLYCSKPYTASGDVRNTIDGFASKSENPLADGYGGLYHNQKLLTLFSDGSALAGGIPAKRVNSKGEYSSDSWIIAR</sequence>